<comment type="caution">
    <text evidence="3">The sequence shown here is derived from an EMBL/GenBank/DDBJ whole genome shotgun (WGS) entry which is preliminary data.</text>
</comment>
<dbReference type="PANTHER" id="PTHR28288">
    <property type="entry name" value="PROTEASE B INHIBITOR 2"/>
    <property type="match status" value="1"/>
</dbReference>
<accession>A0AAD5YET3</accession>
<dbReference type="Pfam" id="PF05922">
    <property type="entry name" value="Inhibitor_I9"/>
    <property type="match status" value="1"/>
</dbReference>
<dbReference type="GO" id="GO:0042144">
    <property type="term" value="P:vacuole fusion, non-autophagic"/>
    <property type="evidence" value="ECO:0007669"/>
    <property type="project" value="TreeGrafter"/>
</dbReference>
<feature type="domain" description="Inhibitor I9" evidence="2">
    <location>
        <begin position="4"/>
        <end position="72"/>
    </location>
</feature>
<evidence type="ECO:0000256" key="1">
    <source>
        <dbReference type="ARBA" id="ARBA00038069"/>
    </source>
</evidence>
<evidence type="ECO:0000313" key="3">
    <source>
        <dbReference type="EMBL" id="KAJ3484721.1"/>
    </source>
</evidence>
<dbReference type="Proteomes" id="UP001212997">
    <property type="component" value="Unassembled WGS sequence"/>
</dbReference>
<name>A0AAD5YET3_9APHY</name>
<sequence>MSGRYIVVFKDSATPEQIEQYANDVHKNGGAVLNRYDSVLKGFAATIPQSFLQSLQGSDLIDYVEPDGVVTTQ</sequence>
<dbReference type="InterPro" id="IPR052471">
    <property type="entry name" value="PBI_I9"/>
</dbReference>
<dbReference type="AlphaFoldDB" id="A0AAD5YET3"/>
<dbReference type="PANTHER" id="PTHR28288:SF2">
    <property type="entry name" value="PROTEASE B INHIBITOR 2"/>
    <property type="match status" value="1"/>
</dbReference>
<reference evidence="3" key="1">
    <citation type="submission" date="2022-07" db="EMBL/GenBank/DDBJ databases">
        <title>Genome Sequence of Physisporinus lineatus.</title>
        <authorList>
            <person name="Buettner E."/>
        </authorList>
    </citation>
    <scope>NUCLEOTIDE SEQUENCE</scope>
    <source>
        <strain evidence="3">VT162</strain>
    </source>
</reference>
<gene>
    <name evidence="3" type="ORF">NLI96_g5450</name>
</gene>
<dbReference type="GO" id="GO:0004866">
    <property type="term" value="F:endopeptidase inhibitor activity"/>
    <property type="evidence" value="ECO:0007669"/>
    <property type="project" value="TreeGrafter"/>
</dbReference>
<keyword evidence="4" id="KW-1185">Reference proteome</keyword>
<dbReference type="InterPro" id="IPR037045">
    <property type="entry name" value="S8pro/Inhibitor_I9_sf"/>
</dbReference>
<dbReference type="InterPro" id="IPR010259">
    <property type="entry name" value="S8pro/Inhibitor_I9"/>
</dbReference>
<proteinExistence type="inferred from homology"/>
<evidence type="ECO:0000313" key="4">
    <source>
        <dbReference type="Proteomes" id="UP001212997"/>
    </source>
</evidence>
<protein>
    <recommendedName>
        <fullName evidence="2">Inhibitor I9 domain-containing protein</fullName>
    </recommendedName>
</protein>
<dbReference type="SUPFAM" id="SSF54897">
    <property type="entry name" value="Protease propeptides/inhibitors"/>
    <property type="match status" value="1"/>
</dbReference>
<dbReference type="EMBL" id="JANAWD010000179">
    <property type="protein sequence ID" value="KAJ3484721.1"/>
    <property type="molecule type" value="Genomic_DNA"/>
</dbReference>
<dbReference type="Gene3D" id="3.30.70.80">
    <property type="entry name" value="Peptidase S8 propeptide/proteinase inhibitor I9"/>
    <property type="match status" value="1"/>
</dbReference>
<evidence type="ECO:0000259" key="2">
    <source>
        <dbReference type="Pfam" id="PF05922"/>
    </source>
</evidence>
<comment type="similarity">
    <text evidence="1">Belongs to the protease inhibitor I9 family.</text>
</comment>
<dbReference type="FunFam" id="3.30.70.80:FF:000005">
    <property type="entry name" value="Proteinase inhibitor I2B"/>
    <property type="match status" value="1"/>
</dbReference>
<organism evidence="3 4">
    <name type="scientific">Meripilus lineatus</name>
    <dbReference type="NCBI Taxonomy" id="2056292"/>
    <lineage>
        <taxon>Eukaryota</taxon>
        <taxon>Fungi</taxon>
        <taxon>Dikarya</taxon>
        <taxon>Basidiomycota</taxon>
        <taxon>Agaricomycotina</taxon>
        <taxon>Agaricomycetes</taxon>
        <taxon>Polyporales</taxon>
        <taxon>Meripilaceae</taxon>
        <taxon>Meripilus</taxon>
    </lineage>
</organism>